<comment type="caution">
    <text evidence="4">The sequence shown here is derived from an EMBL/GenBank/DDBJ whole genome shotgun (WGS) entry which is preliminary data.</text>
</comment>
<dbReference type="InterPro" id="IPR007519">
    <property type="entry name" value="Bul1_N"/>
</dbReference>
<name>A0A9P0QM77_9ASCO</name>
<dbReference type="InterPro" id="IPR039634">
    <property type="entry name" value="Bul1-like"/>
</dbReference>
<accession>A0A9P0QM77</accession>
<dbReference type="PANTHER" id="PTHR31904">
    <property type="entry name" value="BYPASS OF STOP CODON PROTEIN 5-RELATED"/>
    <property type="match status" value="1"/>
</dbReference>
<dbReference type="AlphaFoldDB" id="A0A9P0QM77"/>
<proteinExistence type="predicted"/>
<feature type="region of interest" description="Disordered" evidence="1">
    <location>
        <begin position="77"/>
        <end position="98"/>
    </location>
</feature>
<protein>
    <recommendedName>
        <fullName evidence="6">Bul1 N-terminal domain-containing protein</fullName>
    </recommendedName>
</protein>
<dbReference type="OrthoDB" id="4094610at2759"/>
<reference evidence="4" key="1">
    <citation type="submission" date="2022-03" db="EMBL/GenBank/DDBJ databases">
        <authorList>
            <person name="Legras J.-L."/>
            <person name="Devillers H."/>
            <person name="Grondin C."/>
        </authorList>
    </citation>
    <scope>NUCLEOTIDE SEQUENCE</scope>
    <source>
        <strain evidence="4">CLIB 1423</strain>
    </source>
</reference>
<dbReference type="Pfam" id="PF04425">
    <property type="entry name" value="Bul1_N"/>
    <property type="match status" value="2"/>
</dbReference>
<dbReference type="Proteomes" id="UP000837801">
    <property type="component" value="Unassembled WGS sequence"/>
</dbReference>
<evidence type="ECO:0000256" key="1">
    <source>
        <dbReference type="SAM" id="MobiDB-lite"/>
    </source>
</evidence>
<evidence type="ECO:0000313" key="4">
    <source>
        <dbReference type="EMBL" id="CAH2351087.1"/>
    </source>
</evidence>
<dbReference type="EMBL" id="CAKXYY010000002">
    <property type="protein sequence ID" value="CAH2351087.1"/>
    <property type="molecule type" value="Genomic_DNA"/>
</dbReference>
<dbReference type="PANTHER" id="PTHR31904:SF1">
    <property type="entry name" value="BYPASS OF STOP CODON PROTEIN 5-RELATED"/>
    <property type="match status" value="1"/>
</dbReference>
<evidence type="ECO:0000259" key="2">
    <source>
        <dbReference type="Pfam" id="PF04425"/>
    </source>
</evidence>
<feature type="domain" description="Bul1 N-terminal" evidence="2">
    <location>
        <begin position="110"/>
        <end position="422"/>
    </location>
</feature>
<evidence type="ECO:0000259" key="3">
    <source>
        <dbReference type="Pfam" id="PF04426"/>
    </source>
</evidence>
<feature type="domain" description="Bul1 C-terminal" evidence="3">
    <location>
        <begin position="492"/>
        <end position="606"/>
    </location>
</feature>
<feature type="compositionally biased region" description="Low complexity" evidence="1">
    <location>
        <begin position="77"/>
        <end position="93"/>
    </location>
</feature>
<organism evidence="4 5">
    <name type="scientific">[Candida] railenensis</name>
    <dbReference type="NCBI Taxonomy" id="45579"/>
    <lineage>
        <taxon>Eukaryota</taxon>
        <taxon>Fungi</taxon>
        <taxon>Dikarya</taxon>
        <taxon>Ascomycota</taxon>
        <taxon>Saccharomycotina</taxon>
        <taxon>Pichiomycetes</taxon>
        <taxon>Debaryomycetaceae</taxon>
        <taxon>Kurtzmaniella</taxon>
    </lineage>
</organism>
<evidence type="ECO:0000313" key="5">
    <source>
        <dbReference type="Proteomes" id="UP000837801"/>
    </source>
</evidence>
<dbReference type="Pfam" id="PF04426">
    <property type="entry name" value="Bul1_C"/>
    <property type="match status" value="1"/>
</dbReference>
<gene>
    <name evidence="4" type="ORF">CLIB1423_02S11936</name>
</gene>
<keyword evidence="5" id="KW-1185">Reference proteome</keyword>
<evidence type="ECO:0008006" key="6">
    <source>
        <dbReference type="Google" id="ProtNLM"/>
    </source>
</evidence>
<dbReference type="InterPro" id="IPR022794">
    <property type="entry name" value="Bul1_C"/>
</dbReference>
<sequence length="700" mass="80130">MKEVRQVSISKNDIEGIGDKSNQYCDQDGIASTLDEDIILNILPSYHMYQNQISRNLIPSADNFRIRPPIYERASSNSVVGAESSSENESALSDQVSPRAVDYDTPATLWEDSVLANTPKLRRVFKESDSIKESLELKIQVTQGLAKIGQKPKYVDPLYKEFHQGDYINGYVTIRNTTETNIPFEIFDVVFDGVLTLDDEPDKEPHVTKFLNMLDFNASWNDGFLNRLTTEDRNPHGPCPDDAFDRFDNTMTQLSPDKVFEPGVTYKKFFTFKIPQKLLDSICVPHRLVKHLQLPPTYGTSSYETAQGNYPGSLVEDFSVSGTSISYSLSARVISKASEYPWLTTKNKKENPDEYVIIQETNSFLRFMPYKNRLFRLNQESILGESRLVYKNIIWNIEEKIKKWENSKEVVDETDKPSDDTALEPSTTKLRQLYPKVETSSSNMYEVIANYVRKSILGTKTIGVLSLSTPKKEYQVDYFPILKYGVDRESRLEVPLEINFMYTDNQTFSKPPNIKTVRAELVVCTISSKKKLNIPVVITHDMLFENKFGTNDNFESLTIGRFQKYAMRLNSIIQKVGVHKLDLDPSLLDDVKCIANLKCNYVNLHADKAVQVRGNSGEKSLELISWNTDRSANEIKYTKKFNVCIDFKMFKHKEASEFNLVPEFQNCSIARLYYLNLILDLPNGSKLHIKVPILIQKDVE</sequence>
<feature type="domain" description="Bul1 N-terminal" evidence="2">
    <location>
        <begin position="29"/>
        <end position="96"/>
    </location>
</feature>